<reference evidence="1 2" key="1">
    <citation type="submission" date="2021-05" db="EMBL/GenBank/DDBJ databases">
        <title>Comparative genomic studies on the polysaccharide-degrading batcterial strains of the Flammeovirga genus.</title>
        <authorList>
            <person name="Zewei F."/>
            <person name="Zheng Z."/>
            <person name="Yu L."/>
            <person name="Ruyue G."/>
            <person name="Yanhong M."/>
            <person name="Yuanyuan C."/>
            <person name="Jingyan G."/>
            <person name="Wenjun H."/>
        </authorList>
    </citation>
    <scope>NUCLEOTIDE SEQUENCE [LARGE SCALE GENOMIC DNA]</scope>
    <source>
        <strain evidence="1 2">YS10</strain>
    </source>
</reference>
<evidence type="ECO:0000313" key="2">
    <source>
        <dbReference type="Proteomes" id="UP000682802"/>
    </source>
</evidence>
<dbReference type="Gene3D" id="3.90.930.1">
    <property type="match status" value="1"/>
</dbReference>
<evidence type="ECO:0000313" key="1">
    <source>
        <dbReference type="EMBL" id="QWG05714.1"/>
    </source>
</evidence>
<dbReference type="EMBL" id="CP076128">
    <property type="protein sequence ID" value="QWG05714.1"/>
    <property type="molecule type" value="Genomic_DNA"/>
</dbReference>
<keyword evidence="2" id="KW-1185">Reference proteome</keyword>
<dbReference type="RefSeq" id="WP_144073158.1">
    <property type="nucleotide sequence ID" value="NZ_CP076128.1"/>
</dbReference>
<organism evidence="1 2">
    <name type="scientific">Flammeovirga kamogawensis</name>
    <dbReference type="NCBI Taxonomy" id="373891"/>
    <lineage>
        <taxon>Bacteria</taxon>
        <taxon>Pseudomonadati</taxon>
        <taxon>Bacteroidota</taxon>
        <taxon>Cytophagia</taxon>
        <taxon>Cytophagales</taxon>
        <taxon>Flammeovirgaceae</taxon>
        <taxon>Flammeovirga</taxon>
    </lineage>
</organism>
<proteinExistence type="predicted"/>
<name>A0ABX8GQM0_9BACT</name>
<dbReference type="Proteomes" id="UP000682802">
    <property type="component" value="Chromosome 1"/>
</dbReference>
<sequence length="411" mass="48438">MILLFLSISMFFLSCNETKEDEMTPSIDNENIEVGDGSIFNQSKFKTSFEQSFMSDSRFHLDYTNEIVGGEIISTDLNYKNYGSFGDKIMTFTHTYNLNGVITSSIRENFEHSESNPLNLEFTYNSNGYIETITEIKNNEIKDIITQKYNQNGQLISKKHDAKYDEYARLEEFTYNSKGQVTKLYTTRYNPTTSEVTYKEDTYSFIGENMVKTEIRYNGMDNHYAKEYSYDNDGRILTLKFYVNNELVNNYSFKYKENIFTETYYNSYDQKVQRITVSENSIYNEKYHITYRYDFKREHINYVLKSFKGSNGKIEFKEIYYGTADNLELVGKSQIIEYHNPSLQKTKEKVMSPNGNTLYYIEFEIIKNEDYGNYSINSRSFYDTYGNNVNESEINEEWVLQLALESILSQN</sequence>
<gene>
    <name evidence="1" type="ORF">KM029_09990</name>
</gene>
<protein>
    <submittedName>
        <fullName evidence="1">Uncharacterized protein</fullName>
    </submittedName>
</protein>
<accession>A0ABX8GQM0</accession>